<gene>
    <name evidence="1" type="ORF">EPD65_15365</name>
</gene>
<name>A0A4R1BVN9_9ACTN</name>
<reference evidence="1 2" key="1">
    <citation type="submission" date="2019-03" db="EMBL/GenBank/DDBJ databases">
        <authorList>
            <person name="Kim M.K.M."/>
        </authorList>
    </citation>
    <scope>NUCLEOTIDE SEQUENCE [LARGE SCALE GENOMIC DNA]</scope>
    <source>
        <strain evidence="1 2">18JY15-6</strain>
    </source>
</reference>
<evidence type="ECO:0000313" key="2">
    <source>
        <dbReference type="Proteomes" id="UP000295453"/>
    </source>
</evidence>
<dbReference type="OrthoDB" id="9842162at2"/>
<proteinExistence type="predicted"/>
<dbReference type="EMBL" id="SJZJ01000036">
    <property type="protein sequence ID" value="TCJ21295.1"/>
    <property type="molecule type" value="Genomic_DNA"/>
</dbReference>
<keyword evidence="2" id="KW-1185">Reference proteome</keyword>
<comment type="caution">
    <text evidence="1">The sequence shown here is derived from an EMBL/GenBank/DDBJ whole genome shotgun (WGS) entry which is preliminary data.</text>
</comment>
<accession>A0A4R1BVN9</accession>
<dbReference type="AlphaFoldDB" id="A0A4R1BVN9"/>
<dbReference type="Proteomes" id="UP000295453">
    <property type="component" value="Unassembled WGS sequence"/>
</dbReference>
<evidence type="ECO:0000313" key="1">
    <source>
        <dbReference type="EMBL" id="TCJ21295.1"/>
    </source>
</evidence>
<protein>
    <submittedName>
        <fullName evidence="1">Uncharacterized protein</fullName>
    </submittedName>
</protein>
<sequence>MAPRIDGAAPRSFLFHARDNSLTLDYGQGFRPTLTLRAARSGDLCAHREPDWDRCEKVDEDAVRLSFEEMDAVVVRRDGTELFWNNLSFELPDEDYASHDDLVAAINAKVDTYVDASRHAERLSVDDFLAQVPKGKIEVS</sequence>
<organism evidence="1 2">
    <name type="scientific">Nocardioides jejuensis</name>
    <dbReference type="NCBI Taxonomy" id="2502782"/>
    <lineage>
        <taxon>Bacteria</taxon>
        <taxon>Bacillati</taxon>
        <taxon>Actinomycetota</taxon>
        <taxon>Actinomycetes</taxon>
        <taxon>Propionibacteriales</taxon>
        <taxon>Nocardioidaceae</taxon>
        <taxon>Nocardioides</taxon>
    </lineage>
</organism>